<organism evidence="2 3">
    <name type="scientific">Streptomyces werraensis</name>
    <dbReference type="NCBI Taxonomy" id="68284"/>
    <lineage>
        <taxon>Bacteria</taxon>
        <taxon>Bacillati</taxon>
        <taxon>Actinomycetota</taxon>
        <taxon>Actinomycetes</taxon>
        <taxon>Kitasatosporales</taxon>
        <taxon>Streptomycetaceae</taxon>
        <taxon>Streptomyces</taxon>
    </lineage>
</organism>
<name>A0ABV3JDY8_9ACTN</name>
<dbReference type="Proteomes" id="UP001552527">
    <property type="component" value="Unassembled WGS sequence"/>
</dbReference>
<gene>
    <name evidence="2" type="ORF">AB0K95_14010</name>
</gene>
<evidence type="ECO:0000313" key="3">
    <source>
        <dbReference type="Proteomes" id="UP001552527"/>
    </source>
</evidence>
<feature type="domain" description="ATP-dependent DNA ligase family profile" evidence="1">
    <location>
        <begin position="99"/>
        <end position="166"/>
    </location>
</feature>
<dbReference type="Gene3D" id="3.30.1490.70">
    <property type="match status" value="1"/>
</dbReference>
<accession>A0ABV3JDY8</accession>
<evidence type="ECO:0000313" key="2">
    <source>
        <dbReference type="EMBL" id="MEV5246371.1"/>
    </source>
</evidence>
<reference evidence="2 3" key="1">
    <citation type="submission" date="2024-06" db="EMBL/GenBank/DDBJ databases">
        <title>The Natural Products Discovery Center: Release of the First 8490 Sequenced Strains for Exploring Actinobacteria Biosynthetic Diversity.</title>
        <authorList>
            <person name="Kalkreuter E."/>
            <person name="Kautsar S.A."/>
            <person name="Yang D."/>
            <person name="Bader C.D."/>
            <person name="Teijaro C.N."/>
            <person name="Fluegel L."/>
            <person name="Davis C.M."/>
            <person name="Simpson J.R."/>
            <person name="Lauterbach L."/>
            <person name="Steele A.D."/>
            <person name="Gui C."/>
            <person name="Meng S."/>
            <person name="Li G."/>
            <person name="Viehrig K."/>
            <person name="Ye F."/>
            <person name="Su P."/>
            <person name="Kiefer A.F."/>
            <person name="Nichols A."/>
            <person name="Cepeda A.J."/>
            <person name="Yan W."/>
            <person name="Fan B."/>
            <person name="Jiang Y."/>
            <person name="Adhikari A."/>
            <person name="Zheng C.-J."/>
            <person name="Schuster L."/>
            <person name="Cowan T.M."/>
            <person name="Smanski M.J."/>
            <person name="Chevrette M.G."/>
            <person name="De Carvalho L.P.S."/>
            <person name="Shen B."/>
        </authorList>
    </citation>
    <scope>NUCLEOTIDE SEQUENCE [LARGE SCALE GENOMIC DNA]</scope>
    <source>
        <strain evidence="2 3">NPDC052768</strain>
    </source>
</reference>
<keyword evidence="3" id="KW-1185">Reference proteome</keyword>
<comment type="caution">
    <text evidence="2">The sequence shown here is derived from an EMBL/GenBank/DDBJ whole genome shotgun (WGS) entry which is preliminary data.</text>
</comment>
<dbReference type="EMBL" id="JBFATE010000005">
    <property type="protein sequence ID" value="MEV5246371.1"/>
    <property type="molecule type" value="Genomic_DNA"/>
</dbReference>
<proteinExistence type="predicted"/>
<dbReference type="RefSeq" id="WP_364021570.1">
    <property type="nucleotide sequence ID" value="NZ_JBFATD010000008.1"/>
</dbReference>
<dbReference type="Gene3D" id="3.30.470.30">
    <property type="entry name" value="DNA ligase/mRNA capping enzyme"/>
    <property type="match status" value="1"/>
</dbReference>
<dbReference type="InterPro" id="IPR012310">
    <property type="entry name" value="DNA_ligase_ATP-dep_cent"/>
</dbReference>
<dbReference type="Pfam" id="PF01068">
    <property type="entry name" value="DNA_ligase_A_M"/>
    <property type="match status" value="1"/>
</dbReference>
<sequence length="182" mass="20258">MVRRSPVEPLLARARDTVSVPGALPGELRFQPKFDDYRALAFTLWSAPGPLLVRSRRGSLMQSRFSELVDAAADLPDGLVLDMSLEALLQRRVVSGGRAAAGLAQDMPAHFMAFDLLRVDGQELLQVPYGERRAQLERLFTDRELSARWTLCQETTDVATAREWLTSWRQVPGVGGLLSTHE</sequence>
<dbReference type="SUPFAM" id="SSF56091">
    <property type="entry name" value="DNA ligase/mRNA capping enzyme, catalytic domain"/>
    <property type="match status" value="1"/>
</dbReference>
<evidence type="ECO:0000259" key="1">
    <source>
        <dbReference type="Pfam" id="PF01068"/>
    </source>
</evidence>
<protein>
    <recommendedName>
        <fullName evidence="1">ATP-dependent DNA ligase family profile domain-containing protein</fullName>
    </recommendedName>
</protein>